<dbReference type="OrthoDB" id="9813092at2"/>
<feature type="region of interest" description="Disordered" evidence="1">
    <location>
        <begin position="242"/>
        <end position="265"/>
    </location>
</feature>
<keyword evidence="5" id="KW-1185">Reference proteome</keyword>
<sequence length="265" mass="29543">MSDRPTVYHIPVCPFSQRLEILLALRGTPDAVRFEVVDITKRRDPALLAKTRGTTALPVLETADGAILKESLVILRYLDEVLPGPALRRADPLEHAVESMLIGKEGAFTMAGYLYVMNQDRAACEEHRKKLLGLYRDLDAFLVQHAPDGPFLFGEFGLAEAVFTPIFARFLFLDYYESFALPDAPEYRRVSEWQTACLAHPAAQQVSREEIVKLYYDYALGAGNGALPDGRSVSSFAFSPPWQERPWPPRDKYGPPASDAALGLI</sequence>
<dbReference type="Gene3D" id="3.40.30.10">
    <property type="entry name" value="Glutaredoxin"/>
    <property type="match status" value="1"/>
</dbReference>
<dbReference type="SUPFAM" id="SSF47616">
    <property type="entry name" value="GST C-terminal domain-like"/>
    <property type="match status" value="1"/>
</dbReference>
<dbReference type="CDD" id="cd00570">
    <property type="entry name" value="GST_N_family"/>
    <property type="match status" value="1"/>
</dbReference>
<dbReference type="InterPro" id="IPR010987">
    <property type="entry name" value="Glutathione-S-Trfase_C-like"/>
</dbReference>
<dbReference type="SUPFAM" id="SSF52833">
    <property type="entry name" value="Thioredoxin-like"/>
    <property type="match status" value="1"/>
</dbReference>
<dbReference type="Gene3D" id="1.20.1050.10">
    <property type="match status" value="1"/>
</dbReference>
<dbReference type="PROSITE" id="PS50404">
    <property type="entry name" value="GST_NTER"/>
    <property type="match status" value="1"/>
</dbReference>
<evidence type="ECO:0000259" key="2">
    <source>
        <dbReference type="PROSITE" id="PS50404"/>
    </source>
</evidence>
<reference evidence="4 5" key="1">
    <citation type="submission" date="2017-03" db="EMBL/GenBank/DDBJ databases">
        <authorList>
            <person name="Afonso C.L."/>
            <person name="Miller P.J."/>
            <person name="Scott M.A."/>
            <person name="Spackman E."/>
            <person name="Goraichik I."/>
            <person name="Dimitrov K.M."/>
            <person name="Suarez D.L."/>
            <person name="Swayne D.E."/>
        </authorList>
    </citation>
    <scope>NUCLEOTIDE SEQUENCE [LARGE SCALE GENOMIC DNA]</scope>
    <source>
        <strain evidence="4 5">CECT 7680</strain>
    </source>
</reference>
<feature type="domain" description="GST N-terminal" evidence="2">
    <location>
        <begin position="3"/>
        <end position="86"/>
    </location>
</feature>
<feature type="domain" description="GST C-terminal" evidence="3">
    <location>
        <begin position="91"/>
        <end position="220"/>
    </location>
</feature>
<dbReference type="PANTHER" id="PTHR43968">
    <property type="match status" value="1"/>
</dbReference>
<name>A0A1Y5TIV0_9RHOB</name>
<evidence type="ECO:0000259" key="3">
    <source>
        <dbReference type="PROSITE" id="PS50405"/>
    </source>
</evidence>
<dbReference type="InterPro" id="IPR036282">
    <property type="entry name" value="Glutathione-S-Trfase_C_sf"/>
</dbReference>
<dbReference type="RefSeq" id="WP_085869929.1">
    <property type="nucleotide sequence ID" value="NZ_FWFQ01000037.1"/>
</dbReference>
<dbReference type="InterPro" id="IPR050983">
    <property type="entry name" value="GST_Omega/HSP26"/>
</dbReference>
<evidence type="ECO:0008006" key="6">
    <source>
        <dbReference type="Google" id="ProtNLM"/>
    </source>
</evidence>
<dbReference type="InterPro" id="IPR004045">
    <property type="entry name" value="Glutathione_S-Trfase_N"/>
</dbReference>
<gene>
    <name evidence="4" type="ORF">PSA7680_03439</name>
</gene>
<dbReference type="GO" id="GO:0005737">
    <property type="term" value="C:cytoplasm"/>
    <property type="evidence" value="ECO:0007669"/>
    <property type="project" value="TreeGrafter"/>
</dbReference>
<dbReference type="AlphaFoldDB" id="A0A1Y5TIV0"/>
<proteinExistence type="predicted"/>
<dbReference type="Pfam" id="PF13417">
    <property type="entry name" value="GST_N_3"/>
    <property type="match status" value="1"/>
</dbReference>
<evidence type="ECO:0000313" key="4">
    <source>
        <dbReference type="EMBL" id="SLN65107.1"/>
    </source>
</evidence>
<accession>A0A1Y5TIV0</accession>
<dbReference type="Proteomes" id="UP000193409">
    <property type="component" value="Unassembled WGS sequence"/>
</dbReference>
<dbReference type="PANTHER" id="PTHR43968:SF6">
    <property type="entry name" value="GLUTATHIONE S-TRANSFERASE OMEGA"/>
    <property type="match status" value="1"/>
</dbReference>
<evidence type="ECO:0000256" key="1">
    <source>
        <dbReference type="SAM" id="MobiDB-lite"/>
    </source>
</evidence>
<evidence type="ECO:0000313" key="5">
    <source>
        <dbReference type="Proteomes" id="UP000193409"/>
    </source>
</evidence>
<dbReference type="PROSITE" id="PS50405">
    <property type="entry name" value="GST_CTER"/>
    <property type="match status" value="1"/>
</dbReference>
<dbReference type="InterPro" id="IPR036249">
    <property type="entry name" value="Thioredoxin-like_sf"/>
</dbReference>
<protein>
    <recommendedName>
        <fullName evidence="6">Glutathione S-transferase family protein</fullName>
    </recommendedName>
</protein>
<dbReference type="EMBL" id="FWFQ01000037">
    <property type="protein sequence ID" value="SLN65107.1"/>
    <property type="molecule type" value="Genomic_DNA"/>
</dbReference>
<organism evidence="4 5">
    <name type="scientific">Pseudoruegeria aquimaris</name>
    <dbReference type="NCBI Taxonomy" id="393663"/>
    <lineage>
        <taxon>Bacteria</taxon>
        <taxon>Pseudomonadati</taxon>
        <taxon>Pseudomonadota</taxon>
        <taxon>Alphaproteobacteria</taxon>
        <taxon>Rhodobacterales</taxon>
        <taxon>Roseobacteraceae</taxon>
        <taxon>Pseudoruegeria</taxon>
    </lineage>
</organism>